<dbReference type="AlphaFoldDB" id="A0A371IHZ8"/>
<dbReference type="InterPro" id="IPR050923">
    <property type="entry name" value="Cell_Proc_Reg/RNA_Proc"/>
</dbReference>
<keyword evidence="1" id="KW-0175">Coiled coil</keyword>
<accession>A0A371IHZ8</accession>
<dbReference type="SUPFAM" id="SSF49879">
    <property type="entry name" value="SMAD/FHA domain"/>
    <property type="match status" value="1"/>
</dbReference>
<protein>
    <submittedName>
        <fullName evidence="4">FHA domain-containing protein</fullName>
    </submittedName>
</protein>
<proteinExistence type="predicted"/>
<dbReference type="PANTHER" id="PTHR23308">
    <property type="entry name" value="NUCLEAR INHIBITOR OF PROTEIN PHOSPHATASE-1"/>
    <property type="match status" value="1"/>
</dbReference>
<evidence type="ECO:0000313" key="4">
    <source>
        <dbReference type="EMBL" id="RDY14643.1"/>
    </source>
</evidence>
<dbReference type="OrthoDB" id="687730at2759"/>
<dbReference type="PROSITE" id="PS50006">
    <property type="entry name" value="FHA_DOMAIN"/>
    <property type="match status" value="1"/>
</dbReference>
<dbReference type="InterPro" id="IPR008984">
    <property type="entry name" value="SMAD_FHA_dom_sf"/>
</dbReference>
<keyword evidence="5" id="KW-1185">Reference proteome</keyword>
<name>A0A371IHZ8_MUCPR</name>
<dbReference type="Gene3D" id="2.60.200.20">
    <property type="match status" value="1"/>
</dbReference>
<evidence type="ECO:0000256" key="2">
    <source>
        <dbReference type="SAM" id="MobiDB-lite"/>
    </source>
</evidence>
<dbReference type="SMART" id="SM00240">
    <property type="entry name" value="FHA"/>
    <property type="match status" value="1"/>
</dbReference>
<feature type="non-terminal residue" evidence="4">
    <location>
        <position position="1"/>
    </location>
</feature>
<feature type="region of interest" description="Disordered" evidence="2">
    <location>
        <begin position="204"/>
        <end position="237"/>
    </location>
</feature>
<feature type="domain" description="FHA" evidence="3">
    <location>
        <begin position="32"/>
        <end position="82"/>
    </location>
</feature>
<dbReference type="Proteomes" id="UP000257109">
    <property type="component" value="Unassembled WGS sequence"/>
</dbReference>
<dbReference type="EMBL" id="QJKJ01000037">
    <property type="protein sequence ID" value="RDY14643.1"/>
    <property type="molecule type" value="Genomic_DNA"/>
</dbReference>
<gene>
    <name evidence="4" type="ORF">CR513_00265</name>
</gene>
<evidence type="ECO:0000313" key="5">
    <source>
        <dbReference type="Proteomes" id="UP000257109"/>
    </source>
</evidence>
<evidence type="ECO:0000259" key="3">
    <source>
        <dbReference type="PROSITE" id="PS50006"/>
    </source>
</evidence>
<dbReference type="InterPro" id="IPR000253">
    <property type="entry name" value="FHA_dom"/>
</dbReference>
<sequence>MEEEEEAPTLRLEILQGPRQGESLEFRPGSAVRIGRVVKGNTLPIKDSGISSKHLSILTESAKWILRDLDSSNGTVLNGSKIPPHTPFTLHNDSTIKIGELTSIHVIFLPPQQQPAARPKRNPTRRDRTEPAQPVASRGRGRGRALKNRVQIQIQSVDENDACVVNAEPGRVDPPARVTRRSNRERSVAKVCGSGVEILDAPEEKVEEPKSTRNPNLIEISDSTVGNSGVPVEEPKNTRVTRNSKNARAVNGNANVNGSRNSGLECGVENVEKKKIKGVTEKRRLQKEGEDVYGVKETYDDGNWPDLNKITLDEWFDFLEVHLPKQIIDETEEMIDSMTKKAERLRQYIMEIQQRNDKAKMPVEYSLFSTCGSSVKDKHKSLESVRVKRPDDQSCLIKEAPTHDMSW</sequence>
<evidence type="ECO:0000256" key="1">
    <source>
        <dbReference type="SAM" id="Coils"/>
    </source>
</evidence>
<comment type="caution">
    <text evidence="4">The sequence shown here is derived from an EMBL/GenBank/DDBJ whole genome shotgun (WGS) entry which is preliminary data.</text>
</comment>
<feature type="region of interest" description="Disordered" evidence="2">
    <location>
        <begin position="110"/>
        <end position="145"/>
    </location>
</feature>
<organism evidence="4 5">
    <name type="scientific">Mucuna pruriens</name>
    <name type="common">Velvet bean</name>
    <name type="synonym">Dolichos pruriens</name>
    <dbReference type="NCBI Taxonomy" id="157652"/>
    <lineage>
        <taxon>Eukaryota</taxon>
        <taxon>Viridiplantae</taxon>
        <taxon>Streptophyta</taxon>
        <taxon>Embryophyta</taxon>
        <taxon>Tracheophyta</taxon>
        <taxon>Spermatophyta</taxon>
        <taxon>Magnoliopsida</taxon>
        <taxon>eudicotyledons</taxon>
        <taxon>Gunneridae</taxon>
        <taxon>Pentapetalae</taxon>
        <taxon>rosids</taxon>
        <taxon>fabids</taxon>
        <taxon>Fabales</taxon>
        <taxon>Fabaceae</taxon>
        <taxon>Papilionoideae</taxon>
        <taxon>50 kb inversion clade</taxon>
        <taxon>NPAAA clade</taxon>
        <taxon>indigoferoid/millettioid clade</taxon>
        <taxon>Phaseoleae</taxon>
        <taxon>Mucuna</taxon>
    </lineage>
</organism>
<feature type="coiled-coil region" evidence="1">
    <location>
        <begin position="328"/>
        <end position="355"/>
    </location>
</feature>
<dbReference type="Pfam" id="PF00498">
    <property type="entry name" value="FHA"/>
    <property type="match status" value="1"/>
</dbReference>
<reference evidence="4" key="1">
    <citation type="submission" date="2018-05" db="EMBL/GenBank/DDBJ databases">
        <title>Draft genome of Mucuna pruriens seed.</title>
        <authorList>
            <person name="Nnadi N.E."/>
            <person name="Vos R."/>
            <person name="Hasami M.H."/>
            <person name="Devisetty U.K."/>
            <person name="Aguiy J.C."/>
        </authorList>
    </citation>
    <scope>NUCLEOTIDE SEQUENCE [LARGE SCALE GENOMIC DNA]</scope>
    <source>
        <strain evidence="4">JCA_2017</strain>
    </source>
</reference>